<feature type="binding site" evidence="7">
    <location>
        <position position="504"/>
    </location>
    <ligand>
        <name>substrate</name>
    </ligand>
</feature>
<dbReference type="InterPro" id="IPR013785">
    <property type="entry name" value="Aldolase_TIM"/>
</dbReference>
<reference evidence="10 11" key="1">
    <citation type="submission" date="2016-10" db="EMBL/GenBank/DDBJ databases">
        <authorList>
            <person name="de Groot N.N."/>
        </authorList>
    </citation>
    <scope>NUCLEOTIDE SEQUENCE [LARGE SCALE GENOMIC DNA]</scope>
    <source>
        <strain evidence="10 11">StLB037</strain>
    </source>
</reference>
<evidence type="ECO:0000256" key="3">
    <source>
        <dbReference type="ARBA" id="ARBA00022801"/>
    </source>
</evidence>
<feature type="domain" description="Glycosyl hydrolase family 36 N-terminal" evidence="9">
    <location>
        <begin position="35"/>
        <end position="269"/>
    </location>
</feature>
<accession>A0A1H0M644</accession>
<dbReference type="SUPFAM" id="SSF51445">
    <property type="entry name" value="(Trans)glycosidases"/>
    <property type="match status" value="1"/>
</dbReference>
<dbReference type="Proteomes" id="UP000186456">
    <property type="component" value="Unassembled WGS sequence"/>
</dbReference>
<dbReference type="PANTHER" id="PTHR43053">
    <property type="entry name" value="GLYCOSIDASE FAMILY 31"/>
    <property type="match status" value="1"/>
</dbReference>
<dbReference type="InterPro" id="IPR031704">
    <property type="entry name" value="Glyco_hydro_36_N"/>
</dbReference>
<dbReference type="InterPro" id="IPR050985">
    <property type="entry name" value="Alpha-glycosidase_related"/>
</dbReference>
<evidence type="ECO:0000256" key="7">
    <source>
        <dbReference type="PIRSR" id="PIRSR005536-2"/>
    </source>
</evidence>
<evidence type="ECO:0000313" key="10">
    <source>
        <dbReference type="EMBL" id="SDO75929.1"/>
    </source>
</evidence>
<dbReference type="FunFam" id="3.20.20.70:FF:000118">
    <property type="entry name" value="Alpha-galactosidase"/>
    <property type="match status" value="1"/>
</dbReference>
<evidence type="ECO:0000256" key="6">
    <source>
        <dbReference type="PIRSR" id="PIRSR005536-1"/>
    </source>
</evidence>
<dbReference type="InterPro" id="IPR038417">
    <property type="entry name" value="Alpga-gal_N_sf"/>
</dbReference>
<proteinExistence type="inferred from homology"/>
<evidence type="ECO:0000256" key="1">
    <source>
        <dbReference type="ARBA" id="ARBA00001255"/>
    </source>
</evidence>
<dbReference type="Pfam" id="PF16874">
    <property type="entry name" value="Glyco_hydro_36C"/>
    <property type="match status" value="1"/>
</dbReference>
<feature type="binding site" evidence="7">
    <location>
        <position position="526"/>
    </location>
    <ligand>
        <name>substrate</name>
    </ligand>
</feature>
<dbReference type="EMBL" id="FNJN01000002">
    <property type="protein sequence ID" value="SDO75929.1"/>
    <property type="molecule type" value="Genomic_DNA"/>
</dbReference>
<dbReference type="PRINTS" id="PR00743">
    <property type="entry name" value="GLHYDRLASE36"/>
</dbReference>
<feature type="active site" description="Nucleophile" evidence="6">
    <location>
        <position position="460"/>
    </location>
</feature>
<protein>
    <recommendedName>
        <fullName evidence="2 5">Alpha-galactosidase</fullName>
        <ecNumber evidence="2 5">3.2.1.22</ecNumber>
    </recommendedName>
</protein>
<evidence type="ECO:0000259" key="8">
    <source>
        <dbReference type="Pfam" id="PF16874"/>
    </source>
</evidence>
<dbReference type="InterPro" id="IPR002252">
    <property type="entry name" value="Glyco_hydro_36"/>
</dbReference>
<dbReference type="PIRSF" id="PIRSF005536">
    <property type="entry name" value="Agal"/>
    <property type="match status" value="1"/>
</dbReference>
<feature type="binding site" evidence="7">
    <location>
        <position position="425"/>
    </location>
    <ligand>
        <name>substrate</name>
    </ligand>
</feature>
<sequence length="724" mass="79249">MTEIADDLAASWPAAVTLRAAGVAVILGLPADTLPFVIHWGGDIGAQDADSLRELSLHAQPPLATNGVDIPVIVGLLPENSAGWTGTPGLSGHRAGQAWSTRFVPVNVDIVNDVPVGGTVRVEALDPDAQLALTLVIEMLPSGLLRLSAQLRNDGADVYTVDALQLALPVPTRADIVHDMAGRWGKEKVAQSRPFTVGSHVREGRHGRTGADAAAFLSAGTTDLDFARGEVWGLHVAFSGNHRVLAERAFSGERLLYGGELLLPGELPLSPGESYSTPAIYAGYGSGLDDVAARFHTYLRSRPSHPRSARPVVMNVWEAVYFDHDLTRLLELADAAQHVGVERFVLDDGWFGSRRDDTSGLGDWVIAEDVWGGGRFRALVDGVKNRGMQFGLWFEPEMVNVASELALAHPEWLLQVPGRLPVDFRHQQVLDLSHPGAFDHVHDQIVSLVREYGIDYIKWDHNRDLMEAGSTRTGRAGVHEQTLATYRLLDDIRRACPGLEIESCSSGGARVDLGILEHTDRVWASDCIDARERQQIQRWTAQLLPPELVGSHVGADRAHTTRRRLDLDYRAATALFGHFGIEWDLVAASADEIERLAAWVAYYKDVRELIHTGMTVRRELEGGDVWLNGAVSADRDRALFAVVLRERHVTWPAGRVQLPGLDPDQEYRVRIGGPGPLPTYDPRIHPSWFRNGTTLTGAVLQQIGLHVPALDPDNSALLEVEAVR</sequence>
<feature type="binding site" evidence="7">
    <location>
        <begin position="458"/>
        <end position="462"/>
    </location>
    <ligand>
        <name>substrate</name>
    </ligand>
</feature>
<dbReference type="InterPro" id="IPR000111">
    <property type="entry name" value="Glyco_hydro_27/36_CS"/>
</dbReference>
<organism evidence="10 11">
    <name type="scientific">Microbacterium testaceum (strain StLB037)</name>
    <dbReference type="NCBI Taxonomy" id="979556"/>
    <lineage>
        <taxon>Bacteria</taxon>
        <taxon>Bacillati</taxon>
        <taxon>Actinomycetota</taxon>
        <taxon>Actinomycetes</taxon>
        <taxon>Micrococcales</taxon>
        <taxon>Microbacteriaceae</taxon>
        <taxon>Microbacterium</taxon>
    </lineage>
</organism>
<comment type="catalytic activity">
    <reaction evidence="1 5">
        <text>Hydrolysis of terminal, non-reducing alpha-D-galactose residues in alpha-D-galactosides, including galactose oligosaccharides, galactomannans and galactolipids.</text>
        <dbReference type="EC" id="3.2.1.22"/>
    </reaction>
</comment>
<feature type="binding site" evidence="7">
    <location>
        <position position="184"/>
    </location>
    <ligand>
        <name>substrate</name>
    </ligand>
</feature>
<dbReference type="InterPro" id="IPR031705">
    <property type="entry name" value="Glyco_hydro_36_C"/>
</dbReference>
<evidence type="ECO:0000256" key="5">
    <source>
        <dbReference type="PIRNR" id="PIRNR005536"/>
    </source>
</evidence>
<evidence type="ECO:0000259" key="9">
    <source>
        <dbReference type="Pfam" id="PF16875"/>
    </source>
</evidence>
<evidence type="ECO:0000313" key="11">
    <source>
        <dbReference type="Proteomes" id="UP000186456"/>
    </source>
</evidence>
<evidence type="ECO:0000256" key="4">
    <source>
        <dbReference type="ARBA" id="ARBA00023295"/>
    </source>
</evidence>
<dbReference type="Gene3D" id="3.20.20.70">
    <property type="entry name" value="Aldolase class I"/>
    <property type="match status" value="1"/>
</dbReference>
<feature type="binding site" evidence="7">
    <location>
        <begin position="347"/>
        <end position="348"/>
    </location>
    <ligand>
        <name>substrate</name>
    </ligand>
</feature>
<gene>
    <name evidence="10" type="ORF">SAMN04487788_0750</name>
</gene>
<dbReference type="AlphaFoldDB" id="A0A1H0M644"/>
<evidence type="ECO:0000256" key="2">
    <source>
        <dbReference type="ARBA" id="ARBA00012755"/>
    </source>
</evidence>
<dbReference type="Pfam" id="PF16875">
    <property type="entry name" value="Glyco_hydro_36N"/>
    <property type="match status" value="1"/>
</dbReference>
<dbReference type="PANTHER" id="PTHR43053:SF3">
    <property type="entry name" value="ALPHA-GALACTOSIDASE C-RELATED"/>
    <property type="match status" value="1"/>
</dbReference>
<dbReference type="GO" id="GO:0016052">
    <property type="term" value="P:carbohydrate catabolic process"/>
    <property type="evidence" value="ECO:0007669"/>
    <property type="project" value="InterPro"/>
</dbReference>
<name>A0A1H0M644_MICTS</name>
<dbReference type="GO" id="GO:0004557">
    <property type="term" value="F:alpha-galactosidase activity"/>
    <property type="evidence" value="ECO:0007669"/>
    <property type="project" value="UniProtKB-UniRule"/>
</dbReference>
<comment type="similarity">
    <text evidence="5">Belongs to the glycosyl hydrolase.</text>
</comment>
<feature type="active site" description="Proton donor" evidence="6">
    <location>
        <position position="526"/>
    </location>
</feature>
<dbReference type="Gene3D" id="2.70.98.60">
    <property type="entry name" value="alpha-galactosidase from lactobacil brevis"/>
    <property type="match status" value="1"/>
</dbReference>
<dbReference type="Pfam" id="PF02065">
    <property type="entry name" value="Melibiase"/>
    <property type="match status" value="1"/>
</dbReference>
<keyword evidence="4 5" id="KW-0326">Glycosidase</keyword>
<dbReference type="Gene3D" id="2.60.40.1180">
    <property type="entry name" value="Golgi alpha-mannosidase II"/>
    <property type="match status" value="1"/>
</dbReference>
<dbReference type="CDD" id="cd14791">
    <property type="entry name" value="GH36"/>
    <property type="match status" value="1"/>
</dbReference>
<dbReference type="InterPro" id="IPR013780">
    <property type="entry name" value="Glyco_hydro_b"/>
</dbReference>
<dbReference type="EC" id="3.2.1.22" evidence="2 5"/>
<dbReference type="PROSITE" id="PS00512">
    <property type="entry name" value="ALPHA_GALACTOSIDASE"/>
    <property type="match status" value="1"/>
</dbReference>
<dbReference type="InterPro" id="IPR017853">
    <property type="entry name" value="GH"/>
</dbReference>
<keyword evidence="3 5" id="KW-0378">Hydrolase</keyword>
<feature type="domain" description="Glycosyl hydrolase family 36 C-terminal" evidence="8">
    <location>
        <begin position="630"/>
        <end position="710"/>
    </location>
</feature>